<accession>L8J7B6</accession>
<gene>
    <name evidence="1" type="ORF">C942_03881</name>
</gene>
<dbReference type="AlphaFoldDB" id="L8J7B6"/>
<sequence length="132" mass="14870">MKKNQKMKMQFAFVVAGVAIGFLFSAMLAVGAIDAQTLGQEPPPDINGVWVEKEVAPYVADRFEIRPEGVFVGGRQVTTRYDWDGEILSYRKGDDTYVYKLHEGRLVRQQPAHYISSFAREGDPDHCLLNCT</sequence>
<name>L8J7B6_9GAMM</name>
<dbReference type="OrthoDB" id="5824286at2"/>
<organism evidence="1 2">
    <name type="scientific">Photobacterium marinum</name>
    <dbReference type="NCBI Taxonomy" id="1056511"/>
    <lineage>
        <taxon>Bacteria</taxon>
        <taxon>Pseudomonadati</taxon>
        <taxon>Pseudomonadota</taxon>
        <taxon>Gammaproteobacteria</taxon>
        <taxon>Vibrionales</taxon>
        <taxon>Vibrionaceae</taxon>
        <taxon>Photobacterium</taxon>
    </lineage>
</organism>
<protein>
    <recommendedName>
        <fullName evidence="3">DUF2850 domain-containing protein</fullName>
    </recommendedName>
</protein>
<evidence type="ECO:0008006" key="3">
    <source>
        <dbReference type="Google" id="ProtNLM"/>
    </source>
</evidence>
<evidence type="ECO:0000313" key="2">
    <source>
        <dbReference type="Proteomes" id="UP000011134"/>
    </source>
</evidence>
<dbReference type="EMBL" id="AMZO01000043">
    <property type="protein sequence ID" value="ELR63347.1"/>
    <property type="molecule type" value="Genomic_DNA"/>
</dbReference>
<dbReference type="InterPro" id="IPR021271">
    <property type="entry name" value="DUF2850"/>
</dbReference>
<reference evidence="1 2" key="1">
    <citation type="submission" date="2012-12" db="EMBL/GenBank/DDBJ databases">
        <title>Genome Assembly of Photobacterium sp. AK15.</title>
        <authorList>
            <person name="Khatri I."/>
            <person name="Vaidya B."/>
            <person name="Srinivas T.N.R."/>
            <person name="Subramanian S."/>
            <person name="Pinnaka A."/>
        </authorList>
    </citation>
    <scope>NUCLEOTIDE SEQUENCE [LARGE SCALE GENOMIC DNA]</scope>
    <source>
        <strain evidence="1 2">AK15</strain>
    </source>
</reference>
<dbReference type="PATRIC" id="fig|1056511.3.peg.4695"/>
<dbReference type="RefSeq" id="WP_007470913.1">
    <property type="nucleotide sequence ID" value="NZ_AMZO01000043.1"/>
</dbReference>
<evidence type="ECO:0000313" key="1">
    <source>
        <dbReference type="EMBL" id="ELR63347.1"/>
    </source>
</evidence>
<keyword evidence="2" id="KW-1185">Reference proteome</keyword>
<dbReference type="Pfam" id="PF11012">
    <property type="entry name" value="DUF2850"/>
    <property type="match status" value="1"/>
</dbReference>
<dbReference type="Proteomes" id="UP000011134">
    <property type="component" value="Unassembled WGS sequence"/>
</dbReference>
<comment type="caution">
    <text evidence="1">The sequence shown here is derived from an EMBL/GenBank/DDBJ whole genome shotgun (WGS) entry which is preliminary data.</text>
</comment>
<proteinExistence type="predicted"/>